<evidence type="ECO:0000313" key="2">
    <source>
        <dbReference type="Proteomes" id="UP001049176"/>
    </source>
</evidence>
<dbReference type="RefSeq" id="XP_043009508.1">
    <property type="nucleotide sequence ID" value="XM_043154218.1"/>
</dbReference>
<evidence type="ECO:0000313" key="1">
    <source>
        <dbReference type="EMBL" id="KAG7093038.1"/>
    </source>
</evidence>
<protein>
    <submittedName>
        <fullName evidence="1">Uncharacterized protein</fullName>
    </submittedName>
</protein>
<gene>
    <name evidence="1" type="ORF">E1B28_009332</name>
</gene>
<comment type="caution">
    <text evidence="1">The sequence shown here is derived from an EMBL/GenBank/DDBJ whole genome shotgun (WGS) entry which is preliminary data.</text>
</comment>
<keyword evidence="2" id="KW-1185">Reference proteome</keyword>
<sequence length="203" mass="23145">MRFVAYKIAMRIMGDFGDGHRDERNRSHYHQAPFRSEHTENNKTSSVKEQLRGVRVNVGITMVRKHGNQTLIALRPHIKPPIHSLIPHTTTDVWLSYQMLFRILSFPQRQQIALSDTEINILPTTSLGKPKVIFQSIVVTTGDKAGSSLTSRYRGTPSVLLMTSAYPLRILFSKKKSNRRLEGSILYTSINRMKPTIRSSTLN</sequence>
<dbReference type="AlphaFoldDB" id="A0A9P7S0S8"/>
<accession>A0A9P7S0S8</accession>
<dbReference type="GeneID" id="66078408"/>
<dbReference type="EMBL" id="CM032185">
    <property type="protein sequence ID" value="KAG7093038.1"/>
    <property type="molecule type" value="Genomic_DNA"/>
</dbReference>
<name>A0A9P7S0S8_9AGAR</name>
<organism evidence="1 2">
    <name type="scientific">Marasmius oreades</name>
    <name type="common">fairy-ring Marasmius</name>
    <dbReference type="NCBI Taxonomy" id="181124"/>
    <lineage>
        <taxon>Eukaryota</taxon>
        <taxon>Fungi</taxon>
        <taxon>Dikarya</taxon>
        <taxon>Basidiomycota</taxon>
        <taxon>Agaricomycotina</taxon>
        <taxon>Agaricomycetes</taxon>
        <taxon>Agaricomycetidae</taxon>
        <taxon>Agaricales</taxon>
        <taxon>Marasmiineae</taxon>
        <taxon>Marasmiaceae</taxon>
        <taxon>Marasmius</taxon>
    </lineage>
</organism>
<proteinExistence type="predicted"/>
<dbReference type="Proteomes" id="UP001049176">
    <property type="component" value="Chromosome 5"/>
</dbReference>
<dbReference type="KEGG" id="more:E1B28_009332"/>
<reference evidence="1" key="1">
    <citation type="journal article" date="2021" name="Genome Biol. Evol.">
        <title>The assembled and annotated genome of the fairy-ring fungus Marasmius oreades.</title>
        <authorList>
            <person name="Hiltunen M."/>
            <person name="Ament-Velasquez S.L."/>
            <person name="Johannesson H."/>
        </authorList>
    </citation>
    <scope>NUCLEOTIDE SEQUENCE</scope>
    <source>
        <strain evidence="1">03SP1</strain>
    </source>
</reference>